<keyword evidence="1" id="KW-1133">Transmembrane helix</keyword>
<keyword evidence="1" id="KW-0812">Transmembrane</keyword>
<dbReference type="OrthoDB" id="957141at2"/>
<reference evidence="3 4" key="1">
    <citation type="journal article" date="2015" name="Int. J. Syst. Evol. Microbiol.">
        <title>Mariniphaga sediminis sp. nov., isolated from coastal sediment.</title>
        <authorList>
            <person name="Wang F.Q."/>
            <person name="Shen Q.Y."/>
            <person name="Chen G.J."/>
            <person name="Du Z.J."/>
        </authorList>
    </citation>
    <scope>NUCLEOTIDE SEQUENCE [LARGE SCALE GENOMIC DNA]</scope>
    <source>
        <strain evidence="3 4">SY21</strain>
    </source>
</reference>
<dbReference type="AlphaFoldDB" id="A0A399D4D9"/>
<accession>A0A399D4D9</accession>
<evidence type="ECO:0008006" key="5">
    <source>
        <dbReference type="Google" id="ProtNLM"/>
    </source>
</evidence>
<sequence>MKKFILKSVSIILAISLLSAQNFNIYAANKTSPVEFDESVFSFDEELLNAELSELDDLDAFVESNTNVTFSTLEEEASLLIANIESQATPMGMPDGAGEPPLGIPSFLWGCVFGVLGLLLVYIATDNNKEEAKKAMWGCLAGTAVSVIIYVVAIAAVESSSN</sequence>
<comment type="caution">
    <text evidence="3">The sequence shown here is derived from an EMBL/GenBank/DDBJ whole genome shotgun (WGS) entry which is preliminary data.</text>
</comment>
<dbReference type="RefSeq" id="WP_119349024.1">
    <property type="nucleotide sequence ID" value="NZ_QWET01000003.1"/>
</dbReference>
<proteinExistence type="predicted"/>
<protein>
    <recommendedName>
        <fullName evidence="5">Glycine zipper family protein</fullName>
    </recommendedName>
</protein>
<feature type="signal peptide" evidence="2">
    <location>
        <begin position="1"/>
        <end position="27"/>
    </location>
</feature>
<keyword evidence="4" id="KW-1185">Reference proteome</keyword>
<evidence type="ECO:0000256" key="1">
    <source>
        <dbReference type="SAM" id="Phobius"/>
    </source>
</evidence>
<name>A0A399D4D9_9BACT</name>
<feature type="chain" id="PRO_5017484263" description="Glycine zipper family protein" evidence="2">
    <location>
        <begin position="28"/>
        <end position="162"/>
    </location>
</feature>
<evidence type="ECO:0000313" key="4">
    <source>
        <dbReference type="Proteomes" id="UP000266441"/>
    </source>
</evidence>
<feature type="transmembrane region" description="Helical" evidence="1">
    <location>
        <begin position="102"/>
        <end position="123"/>
    </location>
</feature>
<evidence type="ECO:0000256" key="2">
    <source>
        <dbReference type="SAM" id="SignalP"/>
    </source>
</evidence>
<gene>
    <name evidence="3" type="ORF">D1164_05925</name>
</gene>
<organism evidence="3 4">
    <name type="scientific">Mariniphaga sediminis</name>
    <dbReference type="NCBI Taxonomy" id="1628158"/>
    <lineage>
        <taxon>Bacteria</taxon>
        <taxon>Pseudomonadati</taxon>
        <taxon>Bacteroidota</taxon>
        <taxon>Bacteroidia</taxon>
        <taxon>Marinilabiliales</taxon>
        <taxon>Prolixibacteraceae</taxon>
        <taxon>Mariniphaga</taxon>
    </lineage>
</organism>
<evidence type="ECO:0000313" key="3">
    <source>
        <dbReference type="EMBL" id="RIH66437.1"/>
    </source>
</evidence>
<keyword evidence="1" id="KW-0472">Membrane</keyword>
<keyword evidence="2" id="KW-0732">Signal</keyword>
<dbReference type="EMBL" id="QWET01000003">
    <property type="protein sequence ID" value="RIH66437.1"/>
    <property type="molecule type" value="Genomic_DNA"/>
</dbReference>
<feature type="transmembrane region" description="Helical" evidence="1">
    <location>
        <begin position="135"/>
        <end position="157"/>
    </location>
</feature>
<dbReference type="Proteomes" id="UP000266441">
    <property type="component" value="Unassembled WGS sequence"/>
</dbReference>